<name>A0A7G3UR24_STRT9</name>
<dbReference type="Proteomes" id="UP000005940">
    <property type="component" value="Chromosome"/>
</dbReference>
<dbReference type="RefSeq" id="WP_100249074.1">
    <property type="nucleotide sequence ID" value="NZ_CP029159.1"/>
</dbReference>
<feature type="compositionally biased region" description="Low complexity" evidence="1">
    <location>
        <begin position="40"/>
        <end position="60"/>
    </location>
</feature>
<feature type="region of interest" description="Disordered" evidence="1">
    <location>
        <begin position="1"/>
        <end position="100"/>
    </location>
</feature>
<keyword evidence="3" id="KW-1185">Reference proteome</keyword>
<dbReference type="EMBL" id="CP029159">
    <property type="protein sequence ID" value="QKM71460.1"/>
    <property type="molecule type" value="Genomic_DNA"/>
</dbReference>
<evidence type="ECO:0000313" key="3">
    <source>
        <dbReference type="Proteomes" id="UP000005940"/>
    </source>
</evidence>
<proteinExistence type="predicted"/>
<sequence>MSVFSWLGRKKKAKQEAETESAGTPAGDTAQSAGADGESGEAQGADGGAPAADESTAAAADAEKAPDGTAETPARAGVEIPRQQSAGDIEGSEAGEGARQ</sequence>
<protein>
    <recommendedName>
        <fullName evidence="4">Gliding motility protein</fullName>
    </recommendedName>
</protein>
<evidence type="ECO:0000256" key="1">
    <source>
        <dbReference type="SAM" id="MobiDB-lite"/>
    </source>
</evidence>
<dbReference type="AlphaFoldDB" id="A0A7G3UR24"/>
<evidence type="ECO:0000313" key="2">
    <source>
        <dbReference type="EMBL" id="QKM71460.1"/>
    </source>
</evidence>
<gene>
    <name evidence="2" type="ORF">STSU_008010</name>
</gene>
<reference evidence="2 3" key="1">
    <citation type="journal article" date="2012" name="J. Bacteriol.">
        <title>Draft genome of Streptomyces tsukubaensis NRRL 18488, the producer of the clinically important immunosuppressant tacrolimus (FK506).</title>
        <authorList>
            <person name="Barreiro C."/>
            <person name="Prieto C."/>
            <person name="Sola-Landa A."/>
            <person name="Solera E."/>
            <person name="Martinez-Castro M."/>
            <person name="Perez-Redondo R."/>
            <person name="Garcia-Estrada C."/>
            <person name="Aparicio J.F."/>
            <person name="Fernandez-Martinez L.T."/>
            <person name="Santos-Aberturas J."/>
            <person name="Salehi-Najafabadi Z."/>
            <person name="Rodriguez-Garcia A."/>
            <person name="Tauch A."/>
            <person name="Martin J.F."/>
        </authorList>
    </citation>
    <scope>NUCLEOTIDE SEQUENCE [LARGE SCALE GENOMIC DNA]</scope>
    <source>
        <strain evidence="3">DSM 42081 / NBRC 108919 / NRRL 18488 / 9993</strain>
    </source>
</reference>
<organism evidence="2 3">
    <name type="scientific">Streptomyces tsukubensis (strain DSM 42081 / NBRC 108919 / NRRL 18488 / 9993)</name>
    <dbReference type="NCBI Taxonomy" id="1114943"/>
    <lineage>
        <taxon>Bacteria</taxon>
        <taxon>Bacillati</taxon>
        <taxon>Actinomycetota</taxon>
        <taxon>Actinomycetes</taxon>
        <taxon>Kitasatosporales</taxon>
        <taxon>Streptomycetaceae</taxon>
        <taxon>Streptomyces</taxon>
    </lineage>
</organism>
<evidence type="ECO:0008006" key="4">
    <source>
        <dbReference type="Google" id="ProtNLM"/>
    </source>
</evidence>
<accession>A0A7G3UR24</accession>